<proteinExistence type="predicted"/>
<evidence type="ECO:0000256" key="1">
    <source>
        <dbReference type="SAM" id="Phobius"/>
    </source>
</evidence>
<keyword evidence="1" id="KW-0472">Membrane</keyword>
<dbReference type="Proteomes" id="UP001595640">
    <property type="component" value="Unassembled WGS sequence"/>
</dbReference>
<feature type="transmembrane region" description="Helical" evidence="1">
    <location>
        <begin position="113"/>
        <end position="134"/>
    </location>
</feature>
<feature type="transmembrane region" description="Helical" evidence="1">
    <location>
        <begin position="45"/>
        <end position="73"/>
    </location>
</feature>
<gene>
    <name evidence="2" type="ORF">ACFOEI_16270</name>
</gene>
<comment type="caution">
    <text evidence="2">The sequence shown here is derived from an EMBL/GenBank/DDBJ whole genome shotgun (WGS) entry which is preliminary data.</text>
</comment>
<name>A0ABV7M403_9GAMM</name>
<keyword evidence="1" id="KW-0812">Transmembrane</keyword>
<evidence type="ECO:0000313" key="3">
    <source>
        <dbReference type="Proteomes" id="UP001595640"/>
    </source>
</evidence>
<accession>A0ABV7M403</accession>
<keyword evidence="1" id="KW-1133">Transmembrane helix</keyword>
<organism evidence="2 3">
    <name type="scientific">Modicisalibacter luteus</name>
    <dbReference type="NCBI Taxonomy" id="453962"/>
    <lineage>
        <taxon>Bacteria</taxon>
        <taxon>Pseudomonadati</taxon>
        <taxon>Pseudomonadota</taxon>
        <taxon>Gammaproteobacteria</taxon>
        <taxon>Oceanospirillales</taxon>
        <taxon>Halomonadaceae</taxon>
        <taxon>Modicisalibacter</taxon>
    </lineage>
</organism>
<feature type="transmembrane region" description="Helical" evidence="1">
    <location>
        <begin position="85"/>
        <end position="107"/>
    </location>
</feature>
<keyword evidence="3" id="KW-1185">Reference proteome</keyword>
<dbReference type="RefSeq" id="WP_019017881.1">
    <property type="nucleotide sequence ID" value="NZ_BMXD01000001.1"/>
</dbReference>
<reference evidence="3" key="1">
    <citation type="journal article" date="2019" name="Int. J. Syst. Evol. Microbiol.">
        <title>The Global Catalogue of Microorganisms (GCM) 10K type strain sequencing project: providing services to taxonomists for standard genome sequencing and annotation.</title>
        <authorList>
            <consortium name="The Broad Institute Genomics Platform"/>
            <consortium name="The Broad Institute Genome Sequencing Center for Infectious Disease"/>
            <person name="Wu L."/>
            <person name="Ma J."/>
        </authorList>
    </citation>
    <scope>NUCLEOTIDE SEQUENCE [LARGE SCALE GENOMIC DNA]</scope>
    <source>
        <strain evidence="3">KCTC 12847</strain>
    </source>
</reference>
<sequence>MVSLARPLPERLAGIGVLMLGVAWSLGMALANWDQVRAAGLPMGSALLMTTVGGMLTVAGVWFGVGAVAWAMGRLLGGKARFVRVLFAVSAAAPPLWVAAPVAILALNGESSIAPLLGLVVLGTATALGFLASLVTALRAVEGFSWYRACGCAVLTFMFCASYLSLQ</sequence>
<feature type="transmembrane region" description="Helical" evidence="1">
    <location>
        <begin position="12"/>
        <end position="33"/>
    </location>
</feature>
<protein>
    <submittedName>
        <fullName evidence="2">YIP1 family protein</fullName>
    </submittedName>
</protein>
<evidence type="ECO:0000313" key="2">
    <source>
        <dbReference type="EMBL" id="MFC3293612.1"/>
    </source>
</evidence>
<feature type="transmembrane region" description="Helical" evidence="1">
    <location>
        <begin position="146"/>
        <end position="166"/>
    </location>
</feature>
<dbReference type="EMBL" id="JBHRUH010000031">
    <property type="protein sequence ID" value="MFC3293612.1"/>
    <property type="molecule type" value="Genomic_DNA"/>
</dbReference>